<accession>A0A839K360</accession>
<protein>
    <submittedName>
        <fullName evidence="1">Uncharacterized protein</fullName>
    </submittedName>
</protein>
<gene>
    <name evidence="1" type="ORF">H0486_14360</name>
</gene>
<dbReference type="InterPro" id="IPR043751">
    <property type="entry name" value="DUF5696"/>
</dbReference>
<sequence>MKLRLIIVLVIVLAVAGYAAYLCVHYFFYNEYRKYLPEYTFEEGNEFKELKDDSPNVEGMILAAENDYLKLYTNTTTTEIAIYDKRSGAITYSNPVNRSDDPIASGNNMVDLNSQFVLTYYDISMTEIKMYNYDYSVEKGQYEIERLKDGIRYTYLLGNMENPTGLIPLYITEERLQEKILSKLTDKEARSIRTSYVKSKDIDGFLELASGVKGSKVGLQKMNKLIEKAGYTQADYDEDAAAASGGEIPERTTFTIPLEYRLVEDRLEVTIPTSGIKETGSGRLSNISLLCYFGAGGSDEEGYIMVPNGSGSLINFNNGKKTERYNQYVYGMDETTQSFTKVEDTEKARLPVYGIKHADSAVFAEITSGEAMADIVANVSGNTNSYNNVYADFLIRGSEEVYMFGASGVSADLPTLEKDIYQMDLTVSFAFLNGEEADYSGMANYYRNQLIERGELTQKEEEEALPFYLDIVGGIQRQESFLGTPYTSVYAMTTFDEAGMIVDALSDKQIQNIRMNYLGWFNNGYYHDVASNIKVDRELGGKRDLKKLYSKMNDAGYRLYGDVAFQRVSYAAEGTFKYNYKMENAQYYAGYPIGLGMTNPVYLRQNGTGYMESMYNVLSPKFLVRYVDKFLGKIDKVALSGVSLRDMGDMLASDKKRSNIINRENTKYVVLGQLERLDQQIDNLMMNGGNSYSFKYAEDLINVPASHNPFYIVDEEIPFYQMVIHGSIDYTTGAINLSDSYDKQDILLRMLEFGTAPHFTLSYEESSDMKYTGMNYMYTTQYTTWLEDAAELYQSANKVLKHVVNSAITDHSILGNGVRKVTYDNGVTIYINYNGEDKDIEGVTIPSMGYVLEGVAE</sequence>
<name>A0A839K360_9FIRM</name>
<dbReference type="AlphaFoldDB" id="A0A839K360"/>
<dbReference type="Pfam" id="PF18952">
    <property type="entry name" value="DUF5696"/>
    <property type="match status" value="1"/>
</dbReference>
<proteinExistence type="predicted"/>
<reference evidence="1 2" key="1">
    <citation type="submission" date="2020-07" db="EMBL/GenBank/DDBJ databases">
        <title>Characterization and genome sequencing of isolate MD1, a novel member within the family Lachnospiraceae.</title>
        <authorList>
            <person name="Rettenmaier R."/>
            <person name="Di Bello L."/>
            <person name="Zinser C."/>
            <person name="Scheitz K."/>
            <person name="Liebl W."/>
            <person name="Zverlov V."/>
        </authorList>
    </citation>
    <scope>NUCLEOTIDE SEQUENCE [LARGE SCALE GENOMIC DNA]</scope>
    <source>
        <strain evidence="1 2">MD1</strain>
    </source>
</reference>
<comment type="caution">
    <text evidence="1">The sequence shown here is derived from an EMBL/GenBank/DDBJ whole genome shotgun (WGS) entry which is preliminary data.</text>
</comment>
<dbReference type="EMBL" id="JACEGA010000001">
    <property type="protein sequence ID" value="MBB2184060.1"/>
    <property type="molecule type" value="Genomic_DNA"/>
</dbReference>
<organism evidence="1 2">
    <name type="scientific">Variimorphobacter saccharofermentans</name>
    <dbReference type="NCBI Taxonomy" id="2755051"/>
    <lineage>
        <taxon>Bacteria</taxon>
        <taxon>Bacillati</taxon>
        <taxon>Bacillota</taxon>
        <taxon>Clostridia</taxon>
        <taxon>Lachnospirales</taxon>
        <taxon>Lachnospiraceae</taxon>
        <taxon>Variimorphobacter</taxon>
    </lineage>
</organism>
<evidence type="ECO:0000313" key="1">
    <source>
        <dbReference type="EMBL" id="MBB2184060.1"/>
    </source>
</evidence>
<dbReference type="Proteomes" id="UP000574276">
    <property type="component" value="Unassembled WGS sequence"/>
</dbReference>
<evidence type="ECO:0000313" key="2">
    <source>
        <dbReference type="Proteomes" id="UP000574276"/>
    </source>
</evidence>
<keyword evidence="2" id="KW-1185">Reference proteome</keyword>